<keyword evidence="2" id="KW-1185">Reference proteome</keyword>
<feature type="non-terminal residue" evidence="1">
    <location>
        <position position="1"/>
    </location>
</feature>
<proteinExistence type="predicted"/>
<protein>
    <submittedName>
        <fullName evidence="1">Uncharacterized protein</fullName>
    </submittedName>
</protein>
<accession>A0AAV5V8S4</accession>
<gene>
    <name evidence="1" type="ORF">PFISCL1PPCAC_6438</name>
</gene>
<dbReference type="AlphaFoldDB" id="A0AAV5V8S4"/>
<reference evidence="1" key="1">
    <citation type="submission" date="2023-10" db="EMBL/GenBank/DDBJ databases">
        <title>Genome assembly of Pristionchus species.</title>
        <authorList>
            <person name="Yoshida K."/>
            <person name="Sommer R.J."/>
        </authorList>
    </citation>
    <scope>NUCLEOTIDE SEQUENCE</scope>
    <source>
        <strain evidence="1">RS5133</strain>
    </source>
</reference>
<name>A0AAV5V8S4_9BILA</name>
<comment type="caution">
    <text evidence="1">The sequence shown here is derived from an EMBL/GenBank/DDBJ whole genome shotgun (WGS) entry which is preliminary data.</text>
</comment>
<dbReference type="EMBL" id="BTSY01000002">
    <property type="protein sequence ID" value="GMT15141.1"/>
    <property type="molecule type" value="Genomic_DNA"/>
</dbReference>
<organism evidence="1 2">
    <name type="scientific">Pristionchus fissidentatus</name>
    <dbReference type="NCBI Taxonomy" id="1538716"/>
    <lineage>
        <taxon>Eukaryota</taxon>
        <taxon>Metazoa</taxon>
        <taxon>Ecdysozoa</taxon>
        <taxon>Nematoda</taxon>
        <taxon>Chromadorea</taxon>
        <taxon>Rhabditida</taxon>
        <taxon>Rhabditina</taxon>
        <taxon>Diplogasteromorpha</taxon>
        <taxon>Diplogasteroidea</taxon>
        <taxon>Neodiplogasteridae</taxon>
        <taxon>Pristionchus</taxon>
    </lineage>
</organism>
<evidence type="ECO:0000313" key="1">
    <source>
        <dbReference type="EMBL" id="GMT15141.1"/>
    </source>
</evidence>
<sequence>PFNLFISIFRSQPQLKYLDIVGVFDAITAEELLELHKMGMSRKDTKIEIRLKDDWRVLQAVAESVMGISDPLHFSRTFPLTTLTTYNRGEGVELYISDKMGHEMRLGYKDGEEITVIEKYNRDGILDVFRFSDDDYGGGMLDEMRRIL</sequence>
<dbReference type="Proteomes" id="UP001432322">
    <property type="component" value="Unassembled WGS sequence"/>
</dbReference>
<evidence type="ECO:0000313" key="2">
    <source>
        <dbReference type="Proteomes" id="UP001432322"/>
    </source>
</evidence>